<evidence type="ECO:0000313" key="2">
    <source>
        <dbReference type="Proteomes" id="UP000054632"/>
    </source>
</evidence>
<organism evidence="1 2">
    <name type="scientific">Trichinella pseudospiralis</name>
    <name type="common">Parasitic roundworm</name>
    <dbReference type="NCBI Taxonomy" id="6337"/>
    <lineage>
        <taxon>Eukaryota</taxon>
        <taxon>Metazoa</taxon>
        <taxon>Ecdysozoa</taxon>
        <taxon>Nematoda</taxon>
        <taxon>Enoplea</taxon>
        <taxon>Dorylaimia</taxon>
        <taxon>Trichinellida</taxon>
        <taxon>Trichinellidae</taxon>
        <taxon>Trichinella</taxon>
    </lineage>
</organism>
<sequence>MKRFFEIQERWKLATSFKDPEGAKKNGLLKNDSK</sequence>
<name>A0A0V1C3J1_TRIPS</name>
<protein>
    <submittedName>
        <fullName evidence="1">Uncharacterized protein</fullName>
    </submittedName>
</protein>
<dbReference type="AlphaFoldDB" id="A0A0V1C3J1"/>
<gene>
    <name evidence="1" type="ORF">T4A_5486</name>
</gene>
<reference evidence="1 2" key="1">
    <citation type="submission" date="2015-01" db="EMBL/GenBank/DDBJ databases">
        <title>Evolution of Trichinella species and genotypes.</title>
        <authorList>
            <person name="Korhonen P.K."/>
            <person name="Edoardo P."/>
            <person name="Giuseppe L.R."/>
            <person name="Gasser R.B."/>
        </authorList>
    </citation>
    <scope>NUCLEOTIDE SEQUENCE [LARGE SCALE GENOMIC DNA]</scope>
    <source>
        <strain evidence="1">ISS13</strain>
    </source>
</reference>
<accession>A0A0V1C3J1</accession>
<proteinExistence type="predicted"/>
<evidence type="ECO:0000313" key="1">
    <source>
        <dbReference type="EMBL" id="KRY43698.1"/>
    </source>
</evidence>
<comment type="caution">
    <text evidence="1">The sequence shown here is derived from an EMBL/GenBank/DDBJ whole genome shotgun (WGS) entry which is preliminary data.</text>
</comment>
<dbReference type="EMBL" id="JYDR01004734">
    <property type="protein sequence ID" value="KRY43698.1"/>
    <property type="molecule type" value="Genomic_DNA"/>
</dbReference>
<dbReference type="Proteomes" id="UP000054632">
    <property type="component" value="Unassembled WGS sequence"/>
</dbReference>